<evidence type="ECO:0000313" key="3">
    <source>
        <dbReference type="Proteomes" id="UP000815677"/>
    </source>
</evidence>
<keyword evidence="3" id="KW-1185">Reference proteome</keyword>
<feature type="region of interest" description="Disordered" evidence="1">
    <location>
        <begin position="40"/>
        <end position="71"/>
    </location>
</feature>
<proteinExistence type="predicted"/>
<accession>A0ABQ0LG59</accession>
<organism evidence="2 3">
    <name type="scientific">Mycena chlorophos</name>
    <name type="common">Agaric fungus</name>
    <name type="synonym">Agaricus chlorophos</name>
    <dbReference type="NCBI Taxonomy" id="658473"/>
    <lineage>
        <taxon>Eukaryota</taxon>
        <taxon>Fungi</taxon>
        <taxon>Dikarya</taxon>
        <taxon>Basidiomycota</taxon>
        <taxon>Agaricomycotina</taxon>
        <taxon>Agaricomycetes</taxon>
        <taxon>Agaricomycetidae</taxon>
        <taxon>Agaricales</taxon>
        <taxon>Marasmiineae</taxon>
        <taxon>Mycenaceae</taxon>
        <taxon>Mycena</taxon>
    </lineage>
</organism>
<name>A0ABQ0LG59_MYCCL</name>
<dbReference type="EMBL" id="DF846231">
    <property type="protein sequence ID" value="GAT50080.1"/>
    <property type="molecule type" value="Genomic_DNA"/>
</dbReference>
<dbReference type="Proteomes" id="UP000815677">
    <property type="component" value="Unassembled WGS sequence"/>
</dbReference>
<feature type="compositionally biased region" description="Low complexity" evidence="1">
    <location>
        <begin position="59"/>
        <end position="71"/>
    </location>
</feature>
<protein>
    <submittedName>
        <fullName evidence="2">Uncharacterized protein</fullName>
    </submittedName>
</protein>
<reference evidence="2" key="1">
    <citation type="submission" date="2014-09" db="EMBL/GenBank/DDBJ databases">
        <title>Genome sequence of the luminous mushroom Mycena chlorophos for searching fungal bioluminescence genes.</title>
        <authorList>
            <person name="Tanaka Y."/>
            <person name="Kasuga D."/>
            <person name="Oba Y."/>
            <person name="Hase S."/>
            <person name="Sato K."/>
            <person name="Oba Y."/>
            <person name="Sakakibara Y."/>
        </authorList>
    </citation>
    <scope>NUCLEOTIDE SEQUENCE</scope>
</reference>
<evidence type="ECO:0000256" key="1">
    <source>
        <dbReference type="SAM" id="MobiDB-lite"/>
    </source>
</evidence>
<feature type="compositionally biased region" description="Basic residues" evidence="1">
    <location>
        <begin position="43"/>
        <end position="52"/>
    </location>
</feature>
<evidence type="ECO:0000313" key="2">
    <source>
        <dbReference type="EMBL" id="GAT50080.1"/>
    </source>
</evidence>
<gene>
    <name evidence="2" type="ORF">MCHLO_07359</name>
</gene>
<sequence length="71" mass="8052">MRDRHATGKSDSLTLDEKATFKAKIRGALVYHNIRLCPSTRTKMTRTRRIRPSTRLSAKKSPSPSSARRPT</sequence>